<reference evidence="1" key="1">
    <citation type="submission" date="2022-07" db="EMBL/GenBank/DDBJ databases">
        <title>Fungi with potential for degradation of polypropylene.</title>
        <authorList>
            <person name="Gostincar C."/>
        </authorList>
    </citation>
    <scope>NUCLEOTIDE SEQUENCE</scope>
    <source>
        <strain evidence="1">EXF-13287</strain>
    </source>
</reference>
<keyword evidence="2" id="KW-1185">Reference proteome</keyword>
<evidence type="ECO:0000313" key="1">
    <source>
        <dbReference type="EMBL" id="KAJ9152252.1"/>
    </source>
</evidence>
<evidence type="ECO:0000313" key="2">
    <source>
        <dbReference type="Proteomes" id="UP001174691"/>
    </source>
</evidence>
<dbReference type="Proteomes" id="UP001174691">
    <property type="component" value="Unassembled WGS sequence"/>
</dbReference>
<gene>
    <name evidence="1" type="ORF">NKR19_g4613</name>
</gene>
<dbReference type="EMBL" id="JANBVN010000058">
    <property type="protein sequence ID" value="KAJ9152252.1"/>
    <property type="molecule type" value="Genomic_DNA"/>
</dbReference>
<comment type="caution">
    <text evidence="1">The sequence shown here is derived from an EMBL/GenBank/DDBJ whole genome shotgun (WGS) entry which is preliminary data.</text>
</comment>
<dbReference type="AlphaFoldDB" id="A0AA38VUT9"/>
<protein>
    <submittedName>
        <fullName evidence="1">Uncharacterized protein</fullName>
    </submittedName>
</protein>
<name>A0AA38VUT9_9PEZI</name>
<accession>A0AA38VUT9</accession>
<sequence length="83" mass="9158">MAVPKRLNACHLLQQNGVPSAFWFEDAIAYYGVPTAVFDVFLLVSDIDEAAAVSRRADGVLRRHERQIATTSSTNLRHCDVGV</sequence>
<organism evidence="1 2">
    <name type="scientific">Coniochaeta hoffmannii</name>
    <dbReference type="NCBI Taxonomy" id="91930"/>
    <lineage>
        <taxon>Eukaryota</taxon>
        <taxon>Fungi</taxon>
        <taxon>Dikarya</taxon>
        <taxon>Ascomycota</taxon>
        <taxon>Pezizomycotina</taxon>
        <taxon>Sordariomycetes</taxon>
        <taxon>Sordariomycetidae</taxon>
        <taxon>Coniochaetales</taxon>
        <taxon>Coniochaetaceae</taxon>
        <taxon>Coniochaeta</taxon>
    </lineage>
</organism>
<proteinExistence type="predicted"/>